<accession>A0AAD2CL96</accession>
<evidence type="ECO:0000313" key="3">
    <source>
        <dbReference type="Proteomes" id="UP001295423"/>
    </source>
</evidence>
<dbReference type="PANTHER" id="PTHR33835:SF2">
    <property type="entry name" value="LYSINE-TRNA LIGASE"/>
    <property type="match status" value="1"/>
</dbReference>
<feature type="chain" id="PRO_5042119654" evidence="1">
    <location>
        <begin position="23"/>
        <end position="486"/>
    </location>
</feature>
<dbReference type="PANTHER" id="PTHR33835">
    <property type="entry name" value="YALI0C07656P"/>
    <property type="match status" value="1"/>
</dbReference>
<proteinExistence type="predicted"/>
<organism evidence="2 3">
    <name type="scientific">Cylindrotheca closterium</name>
    <dbReference type="NCBI Taxonomy" id="2856"/>
    <lineage>
        <taxon>Eukaryota</taxon>
        <taxon>Sar</taxon>
        <taxon>Stramenopiles</taxon>
        <taxon>Ochrophyta</taxon>
        <taxon>Bacillariophyta</taxon>
        <taxon>Bacillariophyceae</taxon>
        <taxon>Bacillariophycidae</taxon>
        <taxon>Bacillariales</taxon>
        <taxon>Bacillariaceae</taxon>
        <taxon>Cylindrotheca</taxon>
    </lineage>
</organism>
<evidence type="ECO:0000313" key="2">
    <source>
        <dbReference type="EMBL" id="CAJ1914713.1"/>
    </source>
</evidence>
<dbReference type="Proteomes" id="UP001295423">
    <property type="component" value="Unassembled WGS sequence"/>
</dbReference>
<dbReference type="EMBL" id="CAKOGP040000001">
    <property type="protein sequence ID" value="CAJ1914713.1"/>
    <property type="molecule type" value="Genomic_DNA"/>
</dbReference>
<evidence type="ECO:0000256" key="1">
    <source>
        <dbReference type="SAM" id="SignalP"/>
    </source>
</evidence>
<dbReference type="AlphaFoldDB" id="A0AAD2CL96"/>
<name>A0AAD2CL96_9STRA</name>
<dbReference type="InterPro" id="IPR025638">
    <property type="entry name" value="DUF4336"/>
</dbReference>
<keyword evidence="1" id="KW-0732">Signal</keyword>
<keyword evidence="3" id="KW-1185">Reference proteome</keyword>
<sequence>MIRLSELLCFATISTLITGANSFSNLESTSSRTATSLFADLNDGEENGLSRRQFAELSFAATGLGISFLGTRETTPTSYGLWGILPVGTYREKKTLFQEVVPGKIWTLDQKFGILDVQVPLRMTVVKLSTGGLFVYNPVAATQECLDMLNDIIKENGPIRHIVVGSVALEHKVYAGVMAQKFPKAEVWLTPGQYSFPVDLPDTFLGFPLSRTKDIPKPEDAPEEWKQDFDFLTLGPLISRDGAFGETVFRHKDTKTLIVTDTVLEVSEEVPEICELDPAPLLYHARDTVSQVVENTPEVRKIGWRRIALFGLFFTPSAIDIKDADVAFKERRPDINSDFIGIYPWDWVRDEKTSFDALTGGLLVAPILQTLILNRNPIEVLDFADAVSKWDIERIIPAHFKNDLKYTGADFKKAYTFLQNGGEPKGQPKPLAADLQLLKDAEQNLLAQGAIAPCPPLPGGDVSREDIIKQTVYNCRDGVCMPKASF</sequence>
<gene>
    <name evidence="2" type="ORF">CYCCA115_LOCUS695</name>
</gene>
<reference evidence="2" key="1">
    <citation type="submission" date="2023-08" db="EMBL/GenBank/DDBJ databases">
        <authorList>
            <person name="Audoor S."/>
            <person name="Bilcke G."/>
        </authorList>
    </citation>
    <scope>NUCLEOTIDE SEQUENCE</scope>
</reference>
<comment type="caution">
    <text evidence="2">The sequence shown here is derived from an EMBL/GenBank/DDBJ whole genome shotgun (WGS) entry which is preliminary data.</text>
</comment>
<feature type="signal peptide" evidence="1">
    <location>
        <begin position="1"/>
        <end position="22"/>
    </location>
</feature>
<dbReference type="Pfam" id="PF14234">
    <property type="entry name" value="DUF4336"/>
    <property type="match status" value="1"/>
</dbReference>
<protein>
    <submittedName>
        <fullName evidence="2">Uncharacterized protein</fullName>
    </submittedName>
</protein>